<dbReference type="CDD" id="cd11756">
    <property type="entry name" value="GH94N_ChvB_NdvB_1_like"/>
    <property type="match status" value="1"/>
</dbReference>
<keyword evidence="8" id="KW-1185">Reference proteome</keyword>
<feature type="domain" description="Glycoamylase-like" evidence="5">
    <location>
        <begin position="1322"/>
        <end position="1533"/>
    </location>
</feature>
<feature type="transmembrane region" description="Helical" evidence="3">
    <location>
        <begin position="952"/>
        <end position="972"/>
    </location>
</feature>
<feature type="transmembrane region" description="Helical" evidence="3">
    <location>
        <begin position="874"/>
        <end position="900"/>
    </location>
</feature>
<dbReference type="InterPro" id="IPR052047">
    <property type="entry name" value="GH94_Enzymes"/>
</dbReference>
<dbReference type="SMART" id="SM01068">
    <property type="entry name" value="CBM_X"/>
    <property type="match status" value="2"/>
</dbReference>
<reference evidence="7 8" key="1">
    <citation type="submission" date="2013-11" db="EMBL/GenBank/DDBJ databases">
        <title>Complete genome sequence of Clostridum sp. M2/40.</title>
        <authorList>
            <person name="Wibberg D."/>
            <person name="Puehler A."/>
            <person name="Schlueter A."/>
        </authorList>
    </citation>
    <scope>NUCLEOTIDE SEQUENCE [LARGE SCALE GENOMIC DNA]</scope>
    <source>
        <strain evidence="8">M2/40</strain>
    </source>
</reference>
<evidence type="ECO:0000313" key="7">
    <source>
        <dbReference type="EMBL" id="CDM68070.1"/>
    </source>
</evidence>
<accession>W6SEI8</accession>
<sequence length="2846" mass="328042">MYYFMIILALLVILIASVTIYKKNENDKNLIKDIPFINSKGVSLEERAKSISLENLNVEIFNCKSQIKYSVKESYETIINGYNYFDNDVRNGEEVIPPSEWLLDNIYILEKEYEEIKTAIKGKILKELPVISDGAMRGFPRIYFIAVEIVGCTDGKIDISSIERFVKEYEENVILTSKEIWALPIMIRIALMHRAANIIDKMVYVQKEKALGNIVGEEIVDKINSSDELKAKLKEIYNDEKVSVHFVERVLKVLRDNEVEKIDVYKFLEKRLHKEGTTFERAITIDHNRISSFGISLGNTINSIRTMISVVWAPSFESLSYVEQDLRKDPLRVYEKMDFDSREKYRLKIEEISNTYKISETFISDILLSCAEEGKEEYSRHIGYYLLGDGENILREKLGIENKKEKVSPKFYISGVLFITAILTLFITYASYYMGYGGFSYIYIISFLCLLIPCSEIVLSLINWVINNVSKPTFIPKLQLEDGIPDQGKTVVVIPTIIDSKERVDELLDKLEVYSLSNEDKNLYFAILGDFKDSSVMEEKGEKEINDYAIDEVRAINRKYGLKEDKFYYFNRRRVFNDKEEKYIGWERKRGKLVEFASLIRGDENTTYNVISGDISPLKKAEYIITLDSDTILPRDCAKRLIGSMLHPLNHPIIKDGIVVKGYGIMQPRINITIESSNKTLFSKIFSGEIGMDIYTLAISDVYMDLFDEGIFTGKGIFHIDTFNEVLKDKFEENKILSHDLIEGSYLRTALLSDTALFDSYPSNYMSYIKRLHRWVRGDWQLLPYILKDKKLNSVSKWKMIDNLRRSLLAPSIIILFLGALLFFRGNIDTYISVGMLAIFMPMLFDVSEAVVSPIKGISLSGEIRDGKTLVLQIFLLFSFLPYCAFRMLEAIFITLYRLIISKRHLLQWVTSEDVERFSDNSLGNYIVTMWFAPIFGLVIAILSYRSSSNAFSLLLLASIIWILSPIFAYSVSRGLATEERNISEDQEKELYKVARKTYCYFEDFVNEENNYLPPDNYQEDPHIGVAHRTSPTNIGMGLMANVVSYDMGFIFIETFLENTEKIVKSVDSLEKYKGHLYNWYDTLTKRPLHPLYVSTVDSGNLICYFWVLKETIKEYISKPIDINKLLKGIKTVIGLCDEELRLSLERFDFYDDILSELESETINIESYFSCISKIYSKELDIDKLKREKGVSFYWNSKLIRNIQKEKKELLSIYPFLEFRDIKNDKDKKIYQDLVDKSDNLALEQLLEVYKNIVKFIEDKDFKAAIKDGIYSIEDIIKRFSSLREEIEYLDKNMDLSIMYDKGRELFAIGYDVEKGEIGNCYYDLLASEARGASFIAVAKGEVPSSHWFKLGRSLTNTYGCKGLVSWSGTMFEYMMPLIIMKSYKNTIWSSTYHCVIKGQIDYANKRNIPWGISESGYYLFDKFKNYQYKAHGVPGLGLKRGLREDLVVSPYSTIMAMMVDYNDGYKNLENLKEEGFEGKYGFYEAIDYTRERLPKNENRAIVKSYMVHHQGMALMSLNNVLNEFIFQKRFHNIKRVKATELYLQERVPNKITYSREVIFESKKVVKSAPRVYTRNYSTPFTDMPECGLLSNGVYSVMVTNSGSGYSKKDDMDIYRFKEDVTLNESGMFFYIKDVRNEEIFSPTYQPTKVLGNDYKVNFSLDKIEFKKNYKGLSTSLNIAVLHEDNGELREIDITNGSGEDKIIEVTSYMEVTLANYGADAVHPAFSNLFINTEFIENPDTLLANRRPRSKHGNKPWIMQKLFVVGGEEVSATQYETSRVNFIGRGNTLKNPIAIKKDGNLSNTVGAILDPIMSLRKRIRIKSSESAKFYFLTAIGESREEVINIGRKYSNEDDMNRIFTVASSEVNMELNHFGLKYPQGNLFNYMASKIIYLSPLMRAQENEIKNVSLGQMDLWPYGISGDNPIVLLKLYKESDRGILSQMLMAHEYWRRKGLRNDLVILDYEETSYYNKVTNMINDEVSKKTLPNVYILKAREISKELLNLLEALGRIVIDSRKGLLATQVKYKDSNSKNEERLPVINVDYTYKEVNLEEKDLLYFNGYGGFKEETGEYVIILKEDENTPAPWINVISNDKFGTHISELGAQYTWCGNSRENKLTPWNNDWVKDSPGEVLYIRDEYDGEIWSATAMPIRHKSPYIVTHGYGYSKIDHYYKGIYSSMKVFVPKDKSVKCVTLSLKNESSMKRKLAITYFATLVMGVIPEHTYTHIYTEINEDKNYIIGINPYGGKFKEKISYLTMVGGENESFSGDRKSFLGREGEISNPQGLKYRSLNGISGAGIDPALITMGYVTLEEEETKEITILFGEEESIENIEDIIKSLSTIDEVEDALDNVKEFWRKLLGTIEVNTPDKSMDLMVNGWLMYQDIACRVYSRTAFYQSGGAYGFRDQLQDVMSLSYLDPSITRKQIVYSSSRQYVEGDVQHWWHPIVDSGIRTRFSDDLLWLPYVTADYIKNTGDYSVLLEETTYLEDEPLKEGEDERYSITKYSDKKGTIYEHCIKAIERGLRFGEHNIPLMGSGDWNDGMSEVGNKGKGESVWLGWFIYSILNDFINICEYMKDEEKKNRYLSMKEFLRENLEKNAWDGKWYKRAYFDDGTPLGSKENDECMIDSLGQTWAVISGGGSKQRIEEAMDSLERYLVKENSNMILLFTPPFNNSKLEPGYIKGYVPGVRENGGQYTHAATWVILAYSRMKKTNKAFRTFNMINPITHTKTYGDCNTYKTEPYVVVADIYSTEGHVGRGGWSWYTGSAGWLYRGAIEGILGLKLKGKDGFIVEPCIPDEWDGYTMKFSRNNVTYNIAIERGEDKGIYINDNKVDIISYDLSGEIEVKVII</sequence>
<dbReference type="Gene3D" id="2.70.98.40">
    <property type="entry name" value="Glycoside hydrolase, family 65, N-terminal domain"/>
    <property type="match status" value="2"/>
</dbReference>
<dbReference type="Gene3D" id="2.60.420.10">
    <property type="entry name" value="Maltose phosphorylase, domain 3"/>
    <property type="match status" value="1"/>
</dbReference>
<dbReference type="Gene3D" id="1.50.10.140">
    <property type="match status" value="2"/>
</dbReference>
<dbReference type="Gene3D" id="1.50.10.10">
    <property type="match status" value="1"/>
</dbReference>
<dbReference type="Pfam" id="PF17167">
    <property type="entry name" value="Glyco_hydro_94"/>
    <property type="match status" value="1"/>
</dbReference>
<dbReference type="PATRIC" id="fig|1216932.3.peg.894"/>
<feature type="domain" description="Glycosyl hydrolase 94 supersandwich" evidence="4">
    <location>
        <begin position="2070"/>
        <end position="2338"/>
    </location>
</feature>
<evidence type="ECO:0000259" key="6">
    <source>
        <dbReference type="Pfam" id="PF17167"/>
    </source>
</evidence>
<dbReference type="OrthoDB" id="9769991at2"/>
<keyword evidence="1" id="KW-0328">Glycosyltransferase</keyword>
<dbReference type="InterPro" id="IPR011013">
    <property type="entry name" value="Gal_mutarotase_sf_dom"/>
</dbReference>
<feature type="transmembrane region" description="Helical" evidence="3">
    <location>
        <begin position="830"/>
        <end position="853"/>
    </location>
</feature>
<dbReference type="GO" id="GO:0016757">
    <property type="term" value="F:glycosyltransferase activity"/>
    <property type="evidence" value="ECO:0007669"/>
    <property type="project" value="UniProtKB-KW"/>
</dbReference>
<dbReference type="PANTHER" id="PTHR37469">
    <property type="entry name" value="CELLOBIONIC ACID PHOSPHORYLASE-RELATED"/>
    <property type="match status" value="1"/>
</dbReference>
<dbReference type="RefSeq" id="WP_044036900.1">
    <property type="nucleotide sequence ID" value="NZ_HG917868.1"/>
</dbReference>
<dbReference type="InterPro" id="IPR037824">
    <property type="entry name" value="GH94N_2_NdvB"/>
</dbReference>
<dbReference type="SUPFAM" id="SSF48208">
    <property type="entry name" value="Six-hairpin glycosidases"/>
    <property type="match status" value="1"/>
</dbReference>
<dbReference type="EMBL" id="HG917868">
    <property type="protein sequence ID" value="CDM68070.1"/>
    <property type="molecule type" value="Genomic_DNA"/>
</dbReference>
<feature type="transmembrane region" description="Helical" evidence="3">
    <location>
        <begin position="926"/>
        <end position="945"/>
    </location>
</feature>
<feature type="transmembrane region" description="Helical" evidence="3">
    <location>
        <begin position="807"/>
        <end position="824"/>
    </location>
</feature>
<dbReference type="SUPFAM" id="SSF74650">
    <property type="entry name" value="Galactose mutarotase-like"/>
    <property type="match status" value="2"/>
</dbReference>
<feature type="transmembrane region" description="Helical" evidence="3">
    <location>
        <begin position="6"/>
        <end position="22"/>
    </location>
</feature>
<dbReference type="InterPro" id="IPR012341">
    <property type="entry name" value="6hp_glycosidase-like_sf"/>
</dbReference>
<dbReference type="InterPro" id="IPR010383">
    <property type="entry name" value="Glyco_hydrolase_94_b-supersand"/>
</dbReference>
<feature type="transmembrane region" description="Helical" evidence="3">
    <location>
        <begin position="441"/>
        <end position="466"/>
    </location>
</feature>
<dbReference type="eggNOG" id="COG3459">
    <property type="taxonomic scope" value="Bacteria"/>
</dbReference>
<dbReference type="InterPro" id="IPR037820">
    <property type="entry name" value="GH94N_NdvB"/>
</dbReference>
<name>W6SEI8_9CLOT</name>
<protein>
    <submittedName>
        <fullName evidence="7">Glycosyltransferase 36</fullName>
    </submittedName>
</protein>
<dbReference type="SUPFAM" id="SSF53448">
    <property type="entry name" value="Nucleotide-diphospho-sugar transferases"/>
    <property type="match status" value="1"/>
</dbReference>
<evidence type="ECO:0000256" key="3">
    <source>
        <dbReference type="SAM" id="Phobius"/>
    </source>
</evidence>
<dbReference type="Pfam" id="PF10091">
    <property type="entry name" value="Glycoamylase"/>
    <property type="match status" value="1"/>
</dbReference>
<dbReference type="Proteomes" id="UP000019426">
    <property type="component" value="Chromosome M2/40_rep1"/>
</dbReference>
<evidence type="ECO:0000259" key="4">
    <source>
        <dbReference type="Pfam" id="PF06165"/>
    </source>
</evidence>
<dbReference type="InterPro" id="IPR033432">
    <property type="entry name" value="GH94_catalytic"/>
</dbReference>
<organism evidence="7 8">
    <name type="scientific">Clostridium bornimense</name>
    <dbReference type="NCBI Taxonomy" id="1216932"/>
    <lineage>
        <taxon>Bacteria</taxon>
        <taxon>Bacillati</taxon>
        <taxon>Bacillota</taxon>
        <taxon>Clostridia</taxon>
        <taxon>Eubacteriales</taxon>
        <taxon>Clostridiaceae</taxon>
        <taxon>Clostridium</taxon>
    </lineage>
</organism>
<feature type="transmembrane region" description="Helical" evidence="3">
    <location>
        <begin position="411"/>
        <end position="435"/>
    </location>
</feature>
<dbReference type="PANTHER" id="PTHR37469:SF2">
    <property type="entry name" value="CELLOBIONIC ACID PHOSPHORYLASE"/>
    <property type="match status" value="1"/>
</dbReference>
<dbReference type="GO" id="GO:0005975">
    <property type="term" value="P:carbohydrate metabolic process"/>
    <property type="evidence" value="ECO:0007669"/>
    <property type="project" value="InterPro"/>
</dbReference>
<proteinExistence type="predicted"/>
<evidence type="ECO:0000256" key="2">
    <source>
        <dbReference type="ARBA" id="ARBA00022679"/>
    </source>
</evidence>
<dbReference type="InterPro" id="IPR008928">
    <property type="entry name" value="6-hairpin_glycosidase_sf"/>
</dbReference>
<gene>
    <name evidence="7" type="ORF">CM240_0906</name>
</gene>
<keyword evidence="3" id="KW-1133">Transmembrane helix</keyword>
<dbReference type="STRING" id="1216932.CM240_0906"/>
<dbReference type="HOGENOM" id="CLU_000646_0_0_9"/>
<feature type="domain" description="Glycosyl hydrolase 94 supersandwich" evidence="4">
    <location>
        <begin position="1574"/>
        <end position="1851"/>
    </location>
</feature>
<dbReference type="CDD" id="cd11753">
    <property type="entry name" value="GH94N_ChvB_NdvB_2_like"/>
    <property type="match status" value="1"/>
</dbReference>
<keyword evidence="2 7" id="KW-0808">Transferase</keyword>
<evidence type="ECO:0000313" key="8">
    <source>
        <dbReference type="Proteomes" id="UP000019426"/>
    </source>
</evidence>
<dbReference type="Pfam" id="PF06165">
    <property type="entry name" value="GH94_b-supersand"/>
    <property type="match status" value="2"/>
</dbReference>
<keyword evidence="3" id="KW-0812">Transmembrane</keyword>
<dbReference type="InterPro" id="IPR019282">
    <property type="entry name" value="Glycoamylase-like_cons_dom"/>
</dbReference>
<dbReference type="KEGG" id="clt:CM240_0906"/>
<feature type="domain" description="Glycosyl hydrolase 94 catalytic" evidence="6">
    <location>
        <begin position="2353"/>
        <end position="2777"/>
    </location>
</feature>
<keyword evidence="3" id="KW-0472">Membrane</keyword>
<dbReference type="InterPro" id="IPR029044">
    <property type="entry name" value="Nucleotide-diphossugar_trans"/>
</dbReference>
<evidence type="ECO:0000259" key="5">
    <source>
        <dbReference type="Pfam" id="PF10091"/>
    </source>
</evidence>
<dbReference type="GO" id="GO:0030246">
    <property type="term" value="F:carbohydrate binding"/>
    <property type="evidence" value="ECO:0007669"/>
    <property type="project" value="InterPro"/>
</dbReference>
<dbReference type="InterPro" id="IPR037018">
    <property type="entry name" value="GH65_N"/>
</dbReference>
<evidence type="ECO:0000256" key="1">
    <source>
        <dbReference type="ARBA" id="ARBA00022676"/>
    </source>
</evidence>